<sequence length="1288" mass="137275">MRRIVAGWRSVRDGVRRGGARDAFLRVLASAVAFVMALACGVAPALAEETGGSSGASSSSDSSLDVWFYDSAGWASPFFYYYTDDAQPVSWPGVAMEDAGGGWYRYEVTGLDSVKGIFSDDGASQSPGQGEPGLSLTGGDAGSVWVVGGRVYDHQPEGVTVHYFDYGSWGNVNLYWYDSTGATGPAWPGARMFADGDGWWSRTVFGMGDGLKVLFSNGADAQVPARMEDGFPVSGEMWYRGGEWSDARPEGITVMFHKPDGWGDPRVYYYKDASDTGPAWPGVAMEELSDGWWIYRIEKYSQARIVFTDGSSQIPGRMEPGLEASGVMWYRDGAWVDGETDSDADGLADCMELVLGTDRSNRDSDGDGLPDGFEQGKAGTDPLNMDSDGDGVADGGADPDSDSLTNLREQGLGTDPLESDTDKDGVDDGSELGLGTDPLNADSDKDGLNDGAETVLGLDPHVGDSDGDGVPDASTNMSRTLDKVDINDLSGVGGIGSDLLDGKNLAVPSLTVTGAARDVAGVSVDGYDGWMLGDARGYVGRVIHVDGSFSSGTLTFTLSGDYTLNEYALPDGTTSNGLLVMHSTGGQAEALDAAWDGKARSLSVPVAEGGYYFVFDFIAWASSIGLEPIGDNTSGVDDSEDASVSAAATVAPLRAPSLSDTSIATWDVKGQADIVFAIDTTSSMYGAISNVKTNVEEFVDRIDGTDVSASLALVSFRDTTADGSDSTQVVRNNGSAWYTDLSLFKQAIDGLAVDGGGDDPETPLDALGEVLDMDSRSGAEKFVVLVTDAGAKTNNSHGLADMQDAADKLAAAGWHVSVVTTASHKAEYQAMWETTGGMWVDLNGDFQAQLLQIADGVHDKTADGQWVVLGDCVGGATFLPRVVRLAAPLAEDGTDTDGDGAGDLAELGGVVASATVDVRPWAERLARSGLPTAVYSLPALPVYMDYVSDPTKTDTDGDFDHDACGGPVTSAVEDCETDPHPRSFTLNDNFIDKLGQLEELAYDYTSARTVNVTLVRYSLPYEYWLVFMFLRQFNDAYVGGLHNPKDFLMWDFTGGMVNSDFVAYVEKRQNRYPGLYEYFSGKATIHADTADGAVDLPHFGATLTGLIYNTKVAVAEDGIVLGNNMLYVLFEAYVLAASETVFDDLSGWAGDLQTIMKSAYTSTSSYKIYYDDLYALIGGDPQKGFGPGDVYADIDAKNISEKLKGTNRALADNMSDYYSKYGECQSRSATFIAGRSEDALNRDIRVYTNSTYHGIPHVLFLKFGFTKIKSVHSEAAADAFANYLLSHM</sequence>
<dbReference type="OrthoDB" id="4428070at2"/>
<gene>
    <name evidence="3" type="ORF">PSSU_1553</name>
</gene>
<evidence type="ECO:0000256" key="1">
    <source>
        <dbReference type="SAM" id="MobiDB-lite"/>
    </source>
</evidence>
<dbReference type="Proteomes" id="UP000216454">
    <property type="component" value="Unassembled WGS sequence"/>
</dbReference>
<protein>
    <submittedName>
        <fullName evidence="3">VWA domain-containing protein</fullName>
    </submittedName>
</protein>
<evidence type="ECO:0000313" key="4">
    <source>
        <dbReference type="Proteomes" id="UP000216454"/>
    </source>
</evidence>
<dbReference type="PROSITE" id="PS50234">
    <property type="entry name" value="VWFA"/>
    <property type="match status" value="1"/>
</dbReference>
<dbReference type="GO" id="GO:0005975">
    <property type="term" value="P:carbohydrate metabolic process"/>
    <property type="evidence" value="ECO:0007669"/>
    <property type="project" value="UniProtKB-ARBA"/>
</dbReference>
<dbReference type="SMART" id="SM00327">
    <property type="entry name" value="VWA"/>
    <property type="match status" value="1"/>
</dbReference>
<feature type="compositionally biased region" description="Acidic residues" evidence="1">
    <location>
        <begin position="387"/>
        <end position="401"/>
    </location>
</feature>
<reference evidence="3 4" key="1">
    <citation type="journal article" date="2017" name="BMC Genomics">
        <title>Comparative genomic and phylogenomic analyses of the Bifidobacteriaceae family.</title>
        <authorList>
            <person name="Lugli G.A."/>
            <person name="Milani C."/>
            <person name="Turroni F."/>
            <person name="Duranti S."/>
            <person name="Mancabelli L."/>
            <person name="Mangifesta M."/>
            <person name="Ferrario C."/>
            <person name="Modesto M."/>
            <person name="Mattarelli P."/>
            <person name="Jiri K."/>
            <person name="van Sinderen D."/>
            <person name="Ventura M."/>
        </authorList>
    </citation>
    <scope>NUCLEOTIDE SEQUENCE [LARGE SCALE GENOMIC DNA]</scope>
    <source>
        <strain evidence="3 4">DSM 24744</strain>
    </source>
</reference>
<dbReference type="InterPro" id="IPR036465">
    <property type="entry name" value="vWFA_dom_sf"/>
</dbReference>
<comment type="caution">
    <text evidence="3">The sequence shown here is derived from an EMBL/GenBank/DDBJ whole genome shotgun (WGS) entry which is preliminary data.</text>
</comment>
<dbReference type="SUPFAM" id="SSF103647">
    <property type="entry name" value="TSP type-3 repeat"/>
    <property type="match status" value="1"/>
</dbReference>
<dbReference type="Pfam" id="PF16738">
    <property type="entry name" value="CBM26"/>
    <property type="match status" value="3"/>
</dbReference>
<dbReference type="InterPro" id="IPR031965">
    <property type="entry name" value="CBM26"/>
</dbReference>
<dbReference type="PANTHER" id="PTHR37467:SF1">
    <property type="entry name" value="EXPORTED CALCIUM-BINDING GLYCOPROTEIN"/>
    <property type="match status" value="1"/>
</dbReference>
<organism evidence="3 4">
    <name type="scientific">Pseudoscardovia suis</name>
    <dbReference type="NCBI Taxonomy" id="987063"/>
    <lineage>
        <taxon>Bacteria</taxon>
        <taxon>Bacillati</taxon>
        <taxon>Actinomycetota</taxon>
        <taxon>Actinomycetes</taxon>
        <taxon>Bifidobacteriales</taxon>
        <taxon>Bifidobacteriaceae</taxon>
        <taxon>Pseudoscardovia</taxon>
    </lineage>
</organism>
<dbReference type="InterPro" id="IPR028974">
    <property type="entry name" value="TSP_type-3_rpt"/>
</dbReference>
<dbReference type="InterPro" id="IPR013783">
    <property type="entry name" value="Ig-like_fold"/>
</dbReference>
<evidence type="ECO:0000259" key="2">
    <source>
        <dbReference type="PROSITE" id="PS50234"/>
    </source>
</evidence>
<dbReference type="Gene3D" id="2.60.40.10">
    <property type="entry name" value="Immunoglobulins"/>
    <property type="match status" value="3"/>
</dbReference>
<feature type="domain" description="VWFA" evidence="2">
    <location>
        <begin position="673"/>
        <end position="857"/>
    </location>
</feature>
<dbReference type="CDD" id="cd00198">
    <property type="entry name" value="vWFA"/>
    <property type="match status" value="1"/>
</dbReference>
<feature type="region of interest" description="Disordered" evidence="1">
    <location>
        <begin position="357"/>
        <end position="467"/>
    </location>
</feature>
<accession>A0A261ER65</accession>
<name>A0A261ER65_9BIFI</name>
<evidence type="ECO:0000313" key="3">
    <source>
        <dbReference type="EMBL" id="OZG49352.1"/>
    </source>
</evidence>
<dbReference type="SUPFAM" id="SSF53300">
    <property type="entry name" value="vWA-like"/>
    <property type="match status" value="1"/>
</dbReference>
<dbReference type="EMBL" id="MWWQ01000015">
    <property type="protein sequence ID" value="OZG49352.1"/>
    <property type="molecule type" value="Genomic_DNA"/>
</dbReference>
<dbReference type="RefSeq" id="WP_158216109.1">
    <property type="nucleotide sequence ID" value="NZ_MWWQ01000015.1"/>
</dbReference>
<dbReference type="PANTHER" id="PTHR37467">
    <property type="entry name" value="EXPORTED CALCIUM-BINDING GLYCOPROTEIN-RELATED"/>
    <property type="match status" value="1"/>
</dbReference>
<dbReference type="Gene3D" id="3.40.50.410">
    <property type="entry name" value="von Willebrand factor, type A domain"/>
    <property type="match status" value="1"/>
</dbReference>
<dbReference type="Pfam" id="PF00092">
    <property type="entry name" value="VWA"/>
    <property type="match status" value="1"/>
</dbReference>
<dbReference type="InterPro" id="IPR002035">
    <property type="entry name" value="VWF_A"/>
</dbReference>
<dbReference type="GO" id="GO:0005509">
    <property type="term" value="F:calcium ion binding"/>
    <property type="evidence" value="ECO:0007669"/>
    <property type="project" value="InterPro"/>
</dbReference>
<proteinExistence type="predicted"/>
<dbReference type="InterPro" id="IPR053180">
    <property type="entry name" value="Ca-binding_acidic-repeat"/>
</dbReference>
<keyword evidence="4" id="KW-1185">Reference proteome</keyword>